<organism evidence="1 2">
    <name type="scientific">Nocardioides nanhaiensis</name>
    <dbReference type="NCBI Taxonomy" id="1476871"/>
    <lineage>
        <taxon>Bacteria</taxon>
        <taxon>Bacillati</taxon>
        <taxon>Actinomycetota</taxon>
        <taxon>Actinomycetes</taxon>
        <taxon>Propionibacteriales</taxon>
        <taxon>Nocardioidaceae</taxon>
        <taxon>Nocardioides</taxon>
    </lineage>
</organism>
<reference evidence="2" key="1">
    <citation type="journal article" date="2019" name="Int. J. Syst. Evol. Microbiol.">
        <title>The Global Catalogue of Microorganisms (GCM) 10K type strain sequencing project: providing services to taxonomists for standard genome sequencing and annotation.</title>
        <authorList>
            <consortium name="The Broad Institute Genomics Platform"/>
            <consortium name="The Broad Institute Genome Sequencing Center for Infectious Disease"/>
            <person name="Wu L."/>
            <person name="Ma J."/>
        </authorList>
    </citation>
    <scope>NUCLEOTIDE SEQUENCE [LARGE SCALE GENOMIC DNA]</scope>
    <source>
        <strain evidence="2">JCM 18127</strain>
    </source>
</reference>
<dbReference type="RefSeq" id="WP_345263416.1">
    <property type="nucleotide sequence ID" value="NZ_BAABIM010000001.1"/>
</dbReference>
<name>A0ABP8W084_9ACTN</name>
<protein>
    <recommendedName>
        <fullName evidence="3">Superoxide dismutase</fullName>
    </recommendedName>
</protein>
<evidence type="ECO:0008006" key="3">
    <source>
        <dbReference type="Google" id="ProtNLM"/>
    </source>
</evidence>
<accession>A0ABP8W084</accession>
<dbReference type="InterPro" id="IPR015943">
    <property type="entry name" value="WD40/YVTN_repeat-like_dom_sf"/>
</dbReference>
<sequence length="331" mass="34590">MSARRSIPSTRHSRRAGRLTALAASLTAALGAGVLAAGLLSPAAAGPQRAFPETFDLPDGFQPEGITIQGRSAWFGSRADGDVYRADLRTGEGERISEGPGTPSVGLKVDDRQRLFIAGGTAGTARVVDGATGDLLADYTLSTGATFVNDVVLTKDAAYLTDSQAPVLHVLPLGKGGALPGQAAVRQLPLTGDWRQVEGFNANGITRTPDGRALLVVNSTSGLLYRVDPATGVATEVDLGGDLLTNGDGMLLQGRTLYVVQNRDNVVTVLRIAPDGLSGERVGGITDDDFDVPTTVARQGRSLYLPNARFNTPPTPETPYDVVRVSATDVR</sequence>
<keyword evidence="2" id="KW-1185">Reference proteome</keyword>
<dbReference type="Gene3D" id="2.130.10.10">
    <property type="entry name" value="YVTN repeat-like/Quinoprotein amine dehydrogenase"/>
    <property type="match status" value="2"/>
</dbReference>
<proteinExistence type="predicted"/>
<comment type="caution">
    <text evidence="1">The sequence shown here is derived from an EMBL/GenBank/DDBJ whole genome shotgun (WGS) entry which is preliminary data.</text>
</comment>
<evidence type="ECO:0000313" key="2">
    <source>
        <dbReference type="Proteomes" id="UP001500621"/>
    </source>
</evidence>
<dbReference type="EMBL" id="BAABIM010000001">
    <property type="protein sequence ID" value="GAA4675528.1"/>
    <property type="molecule type" value="Genomic_DNA"/>
</dbReference>
<gene>
    <name evidence="1" type="ORF">GCM10023226_10860</name>
</gene>
<dbReference type="Proteomes" id="UP001500621">
    <property type="component" value="Unassembled WGS sequence"/>
</dbReference>
<dbReference type="SUPFAM" id="SSF63825">
    <property type="entry name" value="YWTD domain"/>
    <property type="match status" value="1"/>
</dbReference>
<evidence type="ECO:0000313" key="1">
    <source>
        <dbReference type="EMBL" id="GAA4675528.1"/>
    </source>
</evidence>